<evidence type="ECO:0000313" key="2">
    <source>
        <dbReference type="Proteomes" id="UP001732700"/>
    </source>
</evidence>
<organism evidence="1 2">
    <name type="scientific">Avena sativa</name>
    <name type="common">Oat</name>
    <dbReference type="NCBI Taxonomy" id="4498"/>
    <lineage>
        <taxon>Eukaryota</taxon>
        <taxon>Viridiplantae</taxon>
        <taxon>Streptophyta</taxon>
        <taxon>Embryophyta</taxon>
        <taxon>Tracheophyta</taxon>
        <taxon>Spermatophyta</taxon>
        <taxon>Magnoliopsida</taxon>
        <taxon>Liliopsida</taxon>
        <taxon>Poales</taxon>
        <taxon>Poaceae</taxon>
        <taxon>BOP clade</taxon>
        <taxon>Pooideae</taxon>
        <taxon>Poodae</taxon>
        <taxon>Poeae</taxon>
        <taxon>Poeae Chloroplast Group 1 (Aveneae type)</taxon>
        <taxon>Aveninae</taxon>
        <taxon>Avena</taxon>
    </lineage>
</organism>
<reference evidence="1" key="1">
    <citation type="submission" date="2021-05" db="EMBL/GenBank/DDBJ databases">
        <authorList>
            <person name="Scholz U."/>
            <person name="Mascher M."/>
            <person name="Fiebig A."/>
        </authorList>
    </citation>
    <scope>NUCLEOTIDE SEQUENCE [LARGE SCALE GENOMIC DNA]</scope>
</reference>
<evidence type="ECO:0000313" key="1">
    <source>
        <dbReference type="EnsemblPlants" id="AVESA.00010b.r2.6CG1121250.3.CDS"/>
    </source>
</evidence>
<dbReference type="Proteomes" id="UP001732700">
    <property type="component" value="Chromosome 6C"/>
</dbReference>
<keyword evidence="2" id="KW-1185">Reference proteome</keyword>
<dbReference type="EnsemblPlants" id="AVESA.00010b.r2.6CG1121250.3">
    <property type="protein sequence ID" value="AVESA.00010b.r2.6CG1121250.3.CDS"/>
    <property type="gene ID" value="AVESA.00010b.r2.6CG1121250"/>
</dbReference>
<protein>
    <submittedName>
        <fullName evidence="1">Uncharacterized protein</fullName>
    </submittedName>
</protein>
<proteinExistence type="predicted"/>
<name>A0ACD5Z394_AVESA</name>
<accession>A0ACD5Z394</accession>
<reference evidence="1" key="2">
    <citation type="submission" date="2025-09" db="UniProtKB">
        <authorList>
            <consortium name="EnsemblPlants"/>
        </authorList>
    </citation>
    <scope>IDENTIFICATION</scope>
</reference>
<sequence>MSSSRRRHCPCSPSATSPLDVDDLLSEILFRLPPESSSLPRVSAVCKSWRRLVSDPSFVHHFRIHHRRNPPILGCFDIDHGFSFQPTLEAPNRVPPERFSLQFSTHFRPLGCRHGLVLFLDASLDQVLVWDPVTGEQHRLAVPPGFPPIGDIHGAVVRAAGGAHFRVVLVGGGKQVGRALARVYSSETGVWGSFLSTWLPSEDPTMDFSSMPAMVFSIMPAVLVGNSLCWSIFAGSLSTLEFDLDRQSLVVTSAPVNFFGHIFVKDSCNVTVMRAEGGGMGFLVSDSTAQLWKKHTDSVGVVWWVPEKTIEFHKLLPLKSENERPQLVGFAEENNVAFFSTLGGVFMVQLESLEVKKLFGASIAHQYQPLETVYTPETGMGCGDGAELLYKT</sequence>